<dbReference type="Proteomes" id="UP000004221">
    <property type="component" value="Unassembled WGS sequence"/>
</dbReference>
<sequence length="131" mass="14453">MEGRPIQPIEVVQASIAALNRGDIDAALTLCAEDIVLWAPGPDLEGQEIHGKDQLRLVLEASEAEWPDTWTAIRSIIADGDRVAVELTTVATDHDQRISQPMAAFYRVRDGLIVEQSGYYDLGALRRVLED</sequence>
<dbReference type="InterPro" id="IPR032710">
    <property type="entry name" value="NTF2-like_dom_sf"/>
</dbReference>
<evidence type="ECO:0000259" key="1">
    <source>
        <dbReference type="Pfam" id="PF12680"/>
    </source>
</evidence>
<dbReference type="SUPFAM" id="SSF54427">
    <property type="entry name" value="NTF2-like"/>
    <property type="match status" value="1"/>
</dbReference>
<keyword evidence="3" id="KW-1185">Reference proteome</keyword>
<evidence type="ECO:0000313" key="2">
    <source>
        <dbReference type="EMBL" id="CCF85227.1"/>
    </source>
</evidence>
<comment type="caution">
    <text evidence="2">The sequence shown here is derived from an EMBL/GenBank/DDBJ whole genome shotgun (WGS) entry which is preliminary data.</text>
</comment>
<dbReference type="Gene3D" id="3.10.450.50">
    <property type="match status" value="1"/>
</dbReference>
<reference evidence="2 3" key="1">
    <citation type="journal article" date="2012" name="ISME J.">
        <title>Nitrification expanded: discovery, physiology and genomics of a nitrite-oxidizing bacterium from the phylum Chloroflexi.</title>
        <authorList>
            <person name="Sorokin D.Y."/>
            <person name="Lucker S."/>
            <person name="Vejmelkova D."/>
            <person name="Kostrikina N.A."/>
            <person name="Kleerebezem R."/>
            <person name="Rijpstra W.I."/>
            <person name="Damste J.S."/>
            <person name="Le Paslier D."/>
            <person name="Muyzer G."/>
            <person name="Wagner M."/>
            <person name="van Loosdrecht M.C."/>
            <person name="Daims H."/>
        </authorList>
    </citation>
    <scope>NUCLEOTIDE SEQUENCE [LARGE SCALE GENOMIC DNA]</scope>
    <source>
        <strain evidence="3">none</strain>
    </source>
</reference>
<dbReference type="AlphaFoldDB" id="I4EKL5"/>
<gene>
    <name evidence="2" type="ORF">NITHO_4670014</name>
</gene>
<proteinExistence type="predicted"/>
<dbReference type="Pfam" id="PF12680">
    <property type="entry name" value="SnoaL_2"/>
    <property type="match status" value="1"/>
</dbReference>
<dbReference type="OrthoDB" id="3854040at2"/>
<accession>I4EKL5</accession>
<dbReference type="InterPro" id="IPR037401">
    <property type="entry name" value="SnoaL-like"/>
</dbReference>
<name>I4EKL5_9BACT</name>
<dbReference type="EMBL" id="CAGS01000409">
    <property type="protein sequence ID" value="CCF85227.1"/>
    <property type="molecule type" value="Genomic_DNA"/>
</dbReference>
<evidence type="ECO:0000313" key="3">
    <source>
        <dbReference type="Proteomes" id="UP000004221"/>
    </source>
</evidence>
<organism evidence="2 3">
    <name type="scientific">Nitrolancea hollandica Lb</name>
    <dbReference type="NCBI Taxonomy" id="1129897"/>
    <lineage>
        <taxon>Bacteria</taxon>
        <taxon>Pseudomonadati</taxon>
        <taxon>Thermomicrobiota</taxon>
        <taxon>Thermomicrobia</taxon>
        <taxon>Sphaerobacterales</taxon>
        <taxon>Sphaerobacterineae</taxon>
        <taxon>Sphaerobacteraceae</taxon>
        <taxon>Nitrolancea</taxon>
    </lineage>
</organism>
<dbReference type="RefSeq" id="WP_008479981.1">
    <property type="nucleotide sequence ID" value="NZ_CAGS01000409.1"/>
</dbReference>
<protein>
    <recommendedName>
        <fullName evidence="1">SnoaL-like domain-containing protein</fullName>
    </recommendedName>
</protein>
<feature type="domain" description="SnoaL-like" evidence="1">
    <location>
        <begin position="12"/>
        <end position="115"/>
    </location>
</feature>